<feature type="compositionally biased region" description="Pro residues" evidence="5">
    <location>
        <begin position="48"/>
        <end position="61"/>
    </location>
</feature>
<dbReference type="AlphaFoldDB" id="A0AAD7KBW0"/>
<feature type="region of interest" description="Disordered" evidence="5">
    <location>
        <begin position="1"/>
        <end position="63"/>
    </location>
</feature>
<evidence type="ECO:0000256" key="5">
    <source>
        <dbReference type="SAM" id="MobiDB-lite"/>
    </source>
</evidence>
<keyword evidence="2 3" id="KW-0040">ANK repeat</keyword>
<dbReference type="GO" id="GO:0008270">
    <property type="term" value="F:zinc ion binding"/>
    <property type="evidence" value="ECO:0007669"/>
    <property type="project" value="UniProtKB-KW"/>
</dbReference>
<sequence length="874" mass="96645">MSGGRDLGTIEESAWSDAHTSLASSPARPSPIADADDEDDEEFVYPTPEEPSVPSAPPVQHPSPAQLESIYAAASSGDLPLLKRLFRNALESGNVEPFSLSNDASPRTGFTALHAAASRGYLDIVIWCIESGYAMPDLEDKEGETALHKAALNGHLPIIKYLLPTRADVNARDADGWTALHNACSKGYLDIVRWLCESGGAAEECDGLTRPVNASSKGHLPVVLYLLAKQSANPLIRNNWGETAFDAAAAVFEVWICEVLQKAEAERWRGTTVPYNPLSVHTTVPLVLYENQRLDSRLKTLAVSGGRPKFSASGLGRQGRRAPFQLRLPKVDEETGVREIAAWRSDVQLPLRDDPWNLPKPGPIDRNATDTVERSHFWLSDWTLDVTPPGVDAEAGWQVCASFRRPRRPVDGRQAPATRAGTGREWDRGLRVGRLVFNRSPLTWVRRRRWVRVLRRRLDIPPLPFLEPDGAMYHLDADGTLIPFVDDSRSDPGEGDGQELGSMRANVYLVRARTTSQRARYLVGTQTDSSVESAVEARRAIAKLERATMELRQGLLGDEDAERKTQAEVLLNAYSRDLERRRLAAGARGLLLSGADDDIEEDEGSSDEEFHYPASSPLDTIRPGSRSSSFTTTTDYFTRPGVSRAPTDLTPQLSQAPDFRVPTHEAPQKVPAPRWAPTPHQMHAQWERDDTVHQCRDCQRRFNFLTRRDPAFPESTASASSQRVCSSCHDEVNAAVPSRLYGMRATSMERIEVDQQRLVIPGHLSRRQSSSQLSDLADCPVCNRNLEEVGDATAQEIHVRTCLEGGSGPTSQAPKYLVYRLPAESTLIGVECVICLEEFTKGSMVARLSCFCSFHNACLTSWLQRGKSCPIHAR</sequence>
<protein>
    <recommendedName>
        <fullName evidence="6">RING-type domain-containing protein</fullName>
    </recommendedName>
</protein>
<feature type="repeat" description="ANK" evidence="3">
    <location>
        <begin position="142"/>
        <end position="174"/>
    </location>
</feature>
<keyword evidence="4" id="KW-0862">Zinc</keyword>
<reference evidence="7" key="1">
    <citation type="submission" date="2023-03" db="EMBL/GenBank/DDBJ databases">
        <title>Massive genome expansion in bonnet fungi (Mycena s.s.) driven by repeated elements and novel gene families across ecological guilds.</title>
        <authorList>
            <consortium name="Lawrence Berkeley National Laboratory"/>
            <person name="Harder C.B."/>
            <person name="Miyauchi S."/>
            <person name="Viragh M."/>
            <person name="Kuo A."/>
            <person name="Thoen E."/>
            <person name="Andreopoulos B."/>
            <person name="Lu D."/>
            <person name="Skrede I."/>
            <person name="Drula E."/>
            <person name="Henrissat B."/>
            <person name="Morin E."/>
            <person name="Kohler A."/>
            <person name="Barry K."/>
            <person name="LaButti K."/>
            <person name="Morin E."/>
            <person name="Salamov A."/>
            <person name="Lipzen A."/>
            <person name="Mereny Z."/>
            <person name="Hegedus B."/>
            <person name="Baldrian P."/>
            <person name="Stursova M."/>
            <person name="Weitz H."/>
            <person name="Taylor A."/>
            <person name="Grigoriev I.V."/>
            <person name="Nagy L.G."/>
            <person name="Martin F."/>
            <person name="Kauserud H."/>
        </authorList>
    </citation>
    <scope>NUCLEOTIDE SEQUENCE</scope>
    <source>
        <strain evidence="7">CBHHK182m</strain>
    </source>
</reference>
<dbReference type="PANTHER" id="PTHR24171:SF10">
    <property type="entry name" value="ANKYRIN REPEAT DOMAIN-CONTAINING PROTEIN 29-LIKE"/>
    <property type="match status" value="1"/>
</dbReference>
<evidence type="ECO:0000313" key="8">
    <source>
        <dbReference type="Proteomes" id="UP001215598"/>
    </source>
</evidence>
<organism evidence="7 8">
    <name type="scientific">Mycena metata</name>
    <dbReference type="NCBI Taxonomy" id="1033252"/>
    <lineage>
        <taxon>Eukaryota</taxon>
        <taxon>Fungi</taxon>
        <taxon>Dikarya</taxon>
        <taxon>Basidiomycota</taxon>
        <taxon>Agaricomycotina</taxon>
        <taxon>Agaricomycetes</taxon>
        <taxon>Agaricomycetidae</taxon>
        <taxon>Agaricales</taxon>
        <taxon>Marasmiineae</taxon>
        <taxon>Mycenaceae</taxon>
        <taxon>Mycena</taxon>
    </lineage>
</organism>
<comment type="caution">
    <text evidence="7">The sequence shown here is derived from an EMBL/GenBank/DDBJ whole genome shotgun (WGS) entry which is preliminary data.</text>
</comment>
<feature type="compositionally biased region" description="Acidic residues" evidence="5">
    <location>
        <begin position="595"/>
        <end position="607"/>
    </location>
</feature>
<evidence type="ECO:0000256" key="2">
    <source>
        <dbReference type="ARBA" id="ARBA00023043"/>
    </source>
</evidence>
<keyword evidence="1" id="KW-0677">Repeat</keyword>
<gene>
    <name evidence="7" type="ORF">B0H16DRAFT_1447834</name>
</gene>
<dbReference type="CDD" id="cd16489">
    <property type="entry name" value="mRING-CH-C4HC2H_ZNRF"/>
    <property type="match status" value="1"/>
</dbReference>
<dbReference type="SMART" id="SM00248">
    <property type="entry name" value="ANK"/>
    <property type="match status" value="4"/>
</dbReference>
<dbReference type="EMBL" id="JARKIB010000004">
    <property type="protein sequence ID" value="KAJ7781370.1"/>
    <property type="molecule type" value="Genomic_DNA"/>
</dbReference>
<feature type="repeat" description="ANK" evidence="3">
    <location>
        <begin position="175"/>
        <end position="207"/>
    </location>
</feature>
<evidence type="ECO:0000259" key="6">
    <source>
        <dbReference type="PROSITE" id="PS50089"/>
    </source>
</evidence>
<keyword evidence="4" id="KW-0863">Zinc-finger</keyword>
<feature type="compositionally biased region" description="Low complexity" evidence="5">
    <location>
        <begin position="625"/>
        <end position="634"/>
    </location>
</feature>
<dbReference type="InterPro" id="IPR002110">
    <property type="entry name" value="Ankyrin_rpt"/>
</dbReference>
<dbReference type="Pfam" id="PF13637">
    <property type="entry name" value="Ank_4"/>
    <property type="match status" value="1"/>
</dbReference>
<dbReference type="InterPro" id="IPR036770">
    <property type="entry name" value="Ankyrin_rpt-contain_sf"/>
</dbReference>
<dbReference type="PROSITE" id="PS50089">
    <property type="entry name" value="ZF_RING_2"/>
    <property type="match status" value="1"/>
</dbReference>
<dbReference type="PROSITE" id="PS50297">
    <property type="entry name" value="ANK_REP_REGION"/>
    <property type="match status" value="2"/>
</dbReference>
<dbReference type="PROSITE" id="PS50088">
    <property type="entry name" value="ANK_REPEAT"/>
    <property type="match status" value="2"/>
</dbReference>
<dbReference type="InterPro" id="IPR001841">
    <property type="entry name" value="Znf_RING"/>
</dbReference>
<dbReference type="PRINTS" id="PR01415">
    <property type="entry name" value="ANKYRIN"/>
</dbReference>
<dbReference type="Gene3D" id="1.25.40.20">
    <property type="entry name" value="Ankyrin repeat-containing domain"/>
    <property type="match status" value="1"/>
</dbReference>
<dbReference type="SUPFAM" id="SSF57850">
    <property type="entry name" value="RING/U-box"/>
    <property type="match status" value="1"/>
</dbReference>
<dbReference type="Gene3D" id="3.30.40.10">
    <property type="entry name" value="Zinc/RING finger domain, C3HC4 (zinc finger)"/>
    <property type="match status" value="1"/>
</dbReference>
<accession>A0AAD7KBW0</accession>
<evidence type="ECO:0000313" key="7">
    <source>
        <dbReference type="EMBL" id="KAJ7781370.1"/>
    </source>
</evidence>
<evidence type="ECO:0000256" key="3">
    <source>
        <dbReference type="PROSITE-ProRule" id="PRU00023"/>
    </source>
</evidence>
<evidence type="ECO:0000256" key="4">
    <source>
        <dbReference type="PROSITE-ProRule" id="PRU00175"/>
    </source>
</evidence>
<keyword evidence="4" id="KW-0479">Metal-binding</keyword>
<proteinExistence type="predicted"/>
<dbReference type="PANTHER" id="PTHR24171">
    <property type="entry name" value="ANKYRIN REPEAT DOMAIN-CONTAINING PROTEIN 39-RELATED"/>
    <property type="match status" value="1"/>
</dbReference>
<dbReference type="Proteomes" id="UP001215598">
    <property type="component" value="Unassembled WGS sequence"/>
</dbReference>
<feature type="region of interest" description="Disordered" evidence="5">
    <location>
        <begin position="595"/>
        <end position="675"/>
    </location>
</feature>
<keyword evidence="8" id="KW-1185">Reference proteome</keyword>
<dbReference type="Pfam" id="PF12796">
    <property type="entry name" value="Ank_2"/>
    <property type="match status" value="1"/>
</dbReference>
<feature type="domain" description="RING-type" evidence="6">
    <location>
        <begin position="832"/>
        <end position="872"/>
    </location>
</feature>
<name>A0AAD7KBW0_9AGAR</name>
<feature type="compositionally biased region" description="Acidic residues" evidence="5">
    <location>
        <begin position="34"/>
        <end position="43"/>
    </location>
</feature>
<dbReference type="Pfam" id="PF13639">
    <property type="entry name" value="zf-RING_2"/>
    <property type="match status" value="1"/>
</dbReference>
<dbReference type="SUPFAM" id="SSF48403">
    <property type="entry name" value="Ankyrin repeat"/>
    <property type="match status" value="1"/>
</dbReference>
<dbReference type="InterPro" id="IPR013083">
    <property type="entry name" value="Znf_RING/FYVE/PHD"/>
</dbReference>
<evidence type="ECO:0000256" key="1">
    <source>
        <dbReference type="ARBA" id="ARBA00022737"/>
    </source>
</evidence>